<dbReference type="Proteomes" id="UP001162060">
    <property type="component" value="Unassembled WGS sequence"/>
</dbReference>
<organism evidence="1 2">
    <name type="scientific">Peronospora matthiolae</name>
    <dbReference type="NCBI Taxonomy" id="2874970"/>
    <lineage>
        <taxon>Eukaryota</taxon>
        <taxon>Sar</taxon>
        <taxon>Stramenopiles</taxon>
        <taxon>Oomycota</taxon>
        <taxon>Peronosporomycetes</taxon>
        <taxon>Peronosporales</taxon>
        <taxon>Peronosporaceae</taxon>
        <taxon>Peronospora</taxon>
    </lineage>
</organism>
<evidence type="ECO:0000313" key="2">
    <source>
        <dbReference type="Proteomes" id="UP001162060"/>
    </source>
</evidence>
<proteinExistence type="predicted"/>
<protein>
    <submittedName>
        <fullName evidence="1">Uncharacterized protein</fullName>
    </submittedName>
</protein>
<dbReference type="AlphaFoldDB" id="A0AAV1TBM3"/>
<dbReference type="EMBL" id="CAKLBY020000035">
    <property type="protein sequence ID" value="CAK7910213.1"/>
    <property type="molecule type" value="Genomic_DNA"/>
</dbReference>
<name>A0AAV1TBM3_9STRA</name>
<reference evidence="1" key="1">
    <citation type="submission" date="2024-01" db="EMBL/GenBank/DDBJ databases">
        <authorList>
            <person name="Webb A."/>
        </authorList>
    </citation>
    <scope>NUCLEOTIDE SEQUENCE</scope>
    <source>
        <strain evidence="1">Pm1</strain>
    </source>
</reference>
<sequence length="78" mass="8260">MQHSGHDLQCVGAGHPAGTTFVHGKVARRITSNSLIVPYETQETKVMCKAEDLFAQLPCLALEVARGLPQAAGVALDC</sequence>
<gene>
    <name evidence="1" type="ORF">PM001_LOCUS4091</name>
</gene>
<comment type="caution">
    <text evidence="1">The sequence shown here is derived from an EMBL/GenBank/DDBJ whole genome shotgun (WGS) entry which is preliminary data.</text>
</comment>
<evidence type="ECO:0000313" key="1">
    <source>
        <dbReference type="EMBL" id="CAK7910213.1"/>
    </source>
</evidence>
<accession>A0AAV1TBM3</accession>